<evidence type="ECO:0000256" key="1">
    <source>
        <dbReference type="SAM" id="Phobius"/>
    </source>
</evidence>
<gene>
    <name evidence="2" type="ORF">KS419_05510</name>
</gene>
<reference evidence="2 3" key="1">
    <citation type="submission" date="2021-06" db="EMBL/GenBank/DDBJ databases">
        <title>Bacillus sp. RD4P76, an endophyte from a halophyte.</title>
        <authorList>
            <person name="Sun J.-Q."/>
        </authorList>
    </citation>
    <scope>NUCLEOTIDE SEQUENCE [LARGE SCALE GENOMIC DNA]</scope>
    <source>
        <strain evidence="2 3">CGMCC 1.15917</strain>
    </source>
</reference>
<feature type="transmembrane region" description="Helical" evidence="1">
    <location>
        <begin position="166"/>
        <end position="185"/>
    </location>
</feature>
<dbReference type="EMBL" id="JAHQCS010000061">
    <property type="protein sequence ID" value="MBU9711186.1"/>
    <property type="molecule type" value="Genomic_DNA"/>
</dbReference>
<protein>
    <recommendedName>
        <fullName evidence="4">DUF998 domain-containing protein</fullName>
    </recommendedName>
</protein>
<keyword evidence="1" id="KW-0812">Transmembrane</keyword>
<dbReference type="Proteomes" id="UP000784880">
    <property type="component" value="Unassembled WGS sequence"/>
</dbReference>
<evidence type="ECO:0000313" key="3">
    <source>
        <dbReference type="Proteomes" id="UP000784880"/>
    </source>
</evidence>
<comment type="caution">
    <text evidence="2">The sequence shown here is derived from an EMBL/GenBank/DDBJ whole genome shotgun (WGS) entry which is preliminary data.</text>
</comment>
<organism evidence="2 3">
    <name type="scientific">Evansella tamaricis</name>
    <dbReference type="NCBI Taxonomy" id="2069301"/>
    <lineage>
        <taxon>Bacteria</taxon>
        <taxon>Bacillati</taxon>
        <taxon>Bacillota</taxon>
        <taxon>Bacilli</taxon>
        <taxon>Bacillales</taxon>
        <taxon>Bacillaceae</taxon>
        <taxon>Evansella</taxon>
    </lineage>
</organism>
<sequence>MPVTMMKNSNYLSVFSLVIAGILFVIYPSLRPYSDEITMEGAIAFASTEWLISHILAIIAFTLLPLGLLGVHHSLQGKMAHKLSYWAFILSLVALGLILPFYGGETFGLHAIGQKAIEQQSIGLLSQADIVRSGVGLVMFLTGLLLLAIAAIIVAIAIWKSSNYSKWIGIPFAIGMILYSGQFLVGPQLRIAHGLLVTISCILIAISLWKNRNQSPEQLESYTF</sequence>
<feature type="transmembrane region" description="Helical" evidence="1">
    <location>
        <begin position="135"/>
        <end position="159"/>
    </location>
</feature>
<evidence type="ECO:0000313" key="2">
    <source>
        <dbReference type="EMBL" id="MBU9711186.1"/>
    </source>
</evidence>
<keyword evidence="1" id="KW-1133">Transmembrane helix</keyword>
<keyword evidence="3" id="KW-1185">Reference proteome</keyword>
<dbReference type="RefSeq" id="WP_217065073.1">
    <property type="nucleotide sequence ID" value="NZ_JAHQCS010000061.1"/>
</dbReference>
<evidence type="ECO:0008006" key="4">
    <source>
        <dbReference type="Google" id="ProtNLM"/>
    </source>
</evidence>
<name>A0ABS6JBZ7_9BACI</name>
<feature type="transmembrane region" description="Helical" evidence="1">
    <location>
        <begin position="83"/>
        <end position="102"/>
    </location>
</feature>
<proteinExistence type="predicted"/>
<keyword evidence="1" id="KW-0472">Membrane</keyword>
<accession>A0ABS6JBZ7</accession>
<feature type="transmembrane region" description="Helical" evidence="1">
    <location>
        <begin position="12"/>
        <end position="30"/>
    </location>
</feature>
<feature type="transmembrane region" description="Helical" evidence="1">
    <location>
        <begin position="191"/>
        <end position="209"/>
    </location>
</feature>
<feature type="transmembrane region" description="Helical" evidence="1">
    <location>
        <begin position="50"/>
        <end position="71"/>
    </location>
</feature>